<dbReference type="EC" id="3.4.19.12" evidence="3"/>
<gene>
    <name evidence="10" type="ORF">TorRG33x02_216360</name>
</gene>
<evidence type="ECO:0000256" key="5">
    <source>
        <dbReference type="ARBA" id="ARBA00022786"/>
    </source>
</evidence>
<dbReference type="InParanoid" id="A0A2P5EAJ0"/>
<evidence type="ECO:0000256" key="7">
    <source>
        <dbReference type="ARBA" id="ARBA00022807"/>
    </source>
</evidence>
<dbReference type="AlphaFoldDB" id="A0A2P5EAJ0"/>
<keyword evidence="5" id="KW-0833">Ubl conjugation pathway</keyword>
<evidence type="ECO:0000256" key="6">
    <source>
        <dbReference type="ARBA" id="ARBA00022801"/>
    </source>
</evidence>
<evidence type="ECO:0000256" key="3">
    <source>
        <dbReference type="ARBA" id="ARBA00012759"/>
    </source>
</evidence>
<feature type="domain" description="Ubiquitin carboxyl-terminal hydrolase C-terminal" evidence="9">
    <location>
        <begin position="5"/>
        <end position="103"/>
    </location>
</feature>
<keyword evidence="11" id="KW-1185">Reference proteome</keyword>
<dbReference type="EMBL" id="JXTC01000192">
    <property type="protein sequence ID" value="PON82551.1"/>
    <property type="molecule type" value="Genomic_DNA"/>
</dbReference>
<dbReference type="Proteomes" id="UP000237000">
    <property type="component" value="Unassembled WGS sequence"/>
</dbReference>
<feature type="non-terminal residue" evidence="10">
    <location>
        <position position="1"/>
    </location>
</feature>
<evidence type="ECO:0000313" key="10">
    <source>
        <dbReference type="EMBL" id="PON82551.1"/>
    </source>
</evidence>
<evidence type="ECO:0000256" key="8">
    <source>
        <dbReference type="SAM" id="Coils"/>
    </source>
</evidence>
<evidence type="ECO:0000256" key="1">
    <source>
        <dbReference type="ARBA" id="ARBA00000707"/>
    </source>
</evidence>
<evidence type="ECO:0000313" key="11">
    <source>
        <dbReference type="Proteomes" id="UP000237000"/>
    </source>
</evidence>
<evidence type="ECO:0000256" key="4">
    <source>
        <dbReference type="ARBA" id="ARBA00022670"/>
    </source>
</evidence>
<feature type="coiled-coil region" evidence="8">
    <location>
        <begin position="373"/>
        <end position="404"/>
    </location>
</feature>
<accession>A0A2P5EAJ0</accession>
<keyword evidence="7" id="KW-0788">Thiol protease</keyword>
<evidence type="ECO:0000256" key="2">
    <source>
        <dbReference type="ARBA" id="ARBA00009085"/>
    </source>
</evidence>
<comment type="catalytic activity">
    <reaction evidence="1">
        <text>Thiol-dependent hydrolysis of ester, thioester, amide, peptide and isopeptide bonds formed by the C-terminal Gly of ubiquitin (a 76-residue protein attached to proteins as an intracellular targeting signal).</text>
        <dbReference type="EC" id="3.4.19.12"/>
    </reaction>
</comment>
<dbReference type="GO" id="GO:0006508">
    <property type="term" value="P:proteolysis"/>
    <property type="evidence" value="ECO:0007669"/>
    <property type="project" value="UniProtKB-KW"/>
</dbReference>
<dbReference type="GO" id="GO:0004843">
    <property type="term" value="F:cysteine-type deubiquitinase activity"/>
    <property type="evidence" value="ECO:0007669"/>
    <property type="project" value="UniProtKB-EC"/>
</dbReference>
<proteinExistence type="inferred from homology"/>
<evidence type="ECO:0000259" key="9">
    <source>
        <dbReference type="Pfam" id="PF14533"/>
    </source>
</evidence>
<keyword evidence="4" id="KW-0645">Protease</keyword>
<name>A0A2P5EAJ0_TREOI</name>
<organism evidence="10 11">
    <name type="scientific">Trema orientale</name>
    <name type="common">Charcoal tree</name>
    <name type="synonym">Celtis orientalis</name>
    <dbReference type="NCBI Taxonomy" id="63057"/>
    <lineage>
        <taxon>Eukaryota</taxon>
        <taxon>Viridiplantae</taxon>
        <taxon>Streptophyta</taxon>
        <taxon>Embryophyta</taxon>
        <taxon>Tracheophyta</taxon>
        <taxon>Spermatophyta</taxon>
        <taxon>Magnoliopsida</taxon>
        <taxon>eudicotyledons</taxon>
        <taxon>Gunneridae</taxon>
        <taxon>Pentapetalae</taxon>
        <taxon>rosids</taxon>
        <taxon>fabids</taxon>
        <taxon>Rosales</taxon>
        <taxon>Cannabaceae</taxon>
        <taxon>Trema</taxon>
    </lineage>
</organism>
<reference evidence="11" key="1">
    <citation type="submission" date="2016-06" db="EMBL/GenBank/DDBJ databases">
        <title>Parallel loss of symbiosis genes in relatives of nitrogen-fixing non-legume Parasponia.</title>
        <authorList>
            <person name="Van Velzen R."/>
            <person name="Holmer R."/>
            <person name="Bu F."/>
            <person name="Rutten L."/>
            <person name="Van Zeijl A."/>
            <person name="Liu W."/>
            <person name="Santuari L."/>
            <person name="Cao Q."/>
            <person name="Sharma T."/>
            <person name="Shen D."/>
            <person name="Roswanjaya Y."/>
            <person name="Wardhani T."/>
            <person name="Kalhor M.S."/>
            <person name="Jansen J."/>
            <person name="Van den Hoogen J."/>
            <person name="Gungor B."/>
            <person name="Hartog M."/>
            <person name="Hontelez J."/>
            <person name="Verver J."/>
            <person name="Yang W.-C."/>
            <person name="Schijlen E."/>
            <person name="Repin R."/>
            <person name="Schilthuizen M."/>
            <person name="Schranz E."/>
            <person name="Heidstra R."/>
            <person name="Miyata K."/>
            <person name="Fedorova E."/>
            <person name="Kohlen W."/>
            <person name="Bisseling T."/>
            <person name="Smit S."/>
            <person name="Geurts R."/>
        </authorList>
    </citation>
    <scope>NUCLEOTIDE SEQUENCE [LARGE SCALE GENOMIC DNA]</scope>
    <source>
        <strain evidence="11">cv. RG33-2</strain>
    </source>
</reference>
<dbReference type="STRING" id="63057.A0A2P5EAJ0"/>
<dbReference type="InterPro" id="IPR029346">
    <property type="entry name" value="USP_C"/>
</dbReference>
<sequence>NIGPQDLLIHVYHFMMNKVHNQIQNFGEPFFLVIREDETLAEIKKRIQKKLRVPNEKFAKWKFAFMLLARPLYLQDNDIVASRFPRKSAYGAWEQYLGLDHTDDALSSYPANQATFMESQQRPKPVGKWTIAYNSTRVRKLHPKVMNLPKNQSIPLASSSITIEKQPGPETRTDHEANVCSRAADHHTIFTETSQQIERVTPMEEDVEEAKTLSVNSGPLTVGPPSFQPQEPTVVEAGKSSSSMAEFDALFADIQSLLEGKTGESKNSSSFRLRAYSIEEIDHAKNTFKECLTMKLANVIQLGRAPALKNSFSVMLSSNAFPADMVNFTTKFLANMEQYAGAEQDLREVQEKEKSIGEMEAATKQLASEFMPLRNQTEAVDQEIAELERQLTEKKAKKARLRMSLEALASRATTSKQALIDAQEVMWLLKIKKEQAENMVGEMERSWVLLKSTFA</sequence>
<comment type="similarity">
    <text evidence="2">Belongs to the peptidase C19 family.</text>
</comment>
<dbReference type="OrthoDB" id="289038at2759"/>
<dbReference type="CDD" id="cd17039">
    <property type="entry name" value="Ubl_ubiquitin_like"/>
    <property type="match status" value="1"/>
</dbReference>
<keyword evidence="6 10" id="KW-0378">Hydrolase</keyword>
<protein>
    <recommendedName>
        <fullName evidence="3">ubiquitinyl hydrolase 1</fullName>
        <ecNumber evidence="3">3.4.19.12</ecNumber>
    </recommendedName>
</protein>
<comment type="caution">
    <text evidence="10">The sequence shown here is derived from an EMBL/GenBank/DDBJ whole genome shotgun (WGS) entry which is preliminary data.</text>
</comment>
<keyword evidence="8" id="KW-0175">Coiled coil</keyword>
<dbReference type="Pfam" id="PF14533">
    <property type="entry name" value="USP7_C2"/>
    <property type="match status" value="1"/>
</dbReference>